<reference evidence="1 2" key="1">
    <citation type="submission" date="2014-11" db="EMBL/GenBank/DDBJ databases">
        <authorList>
            <person name="Zhu J."/>
            <person name="Qi W."/>
            <person name="Song R."/>
        </authorList>
    </citation>
    <scope>NUCLEOTIDE SEQUENCE [LARGE SCALE GENOMIC DNA]</scope>
</reference>
<keyword evidence="2" id="KW-1185">Reference proteome</keyword>
<sequence>MIDRYADNGRLDTILTQSPHRPVEGYTTTTSYRFGGIASRRLVLTDASHSFVAWITVEESLNPNTNNVRVSVSTTESAVPDQGGAFKDRFPVTYRLARVMLGPVISAMIFGQ</sequence>
<dbReference type="Proteomes" id="UP000041254">
    <property type="component" value="Unassembled WGS sequence"/>
</dbReference>
<dbReference type="PhylomeDB" id="A0A0G4FBN2"/>
<proteinExistence type="predicted"/>
<dbReference type="EMBL" id="CDMY01000404">
    <property type="protein sequence ID" value="CEM10285.1"/>
    <property type="molecule type" value="Genomic_DNA"/>
</dbReference>
<dbReference type="AlphaFoldDB" id="A0A0G4FBN2"/>
<organism evidence="1 2">
    <name type="scientific">Vitrella brassicaformis (strain CCMP3155)</name>
    <dbReference type="NCBI Taxonomy" id="1169540"/>
    <lineage>
        <taxon>Eukaryota</taxon>
        <taxon>Sar</taxon>
        <taxon>Alveolata</taxon>
        <taxon>Colpodellida</taxon>
        <taxon>Vitrellaceae</taxon>
        <taxon>Vitrella</taxon>
    </lineage>
</organism>
<accession>A0A0G4FBN2</accession>
<name>A0A0G4FBN2_VITBC</name>
<dbReference type="VEuPathDB" id="CryptoDB:Vbra_14954"/>
<evidence type="ECO:0000313" key="2">
    <source>
        <dbReference type="Proteomes" id="UP000041254"/>
    </source>
</evidence>
<evidence type="ECO:0000313" key="1">
    <source>
        <dbReference type="EMBL" id="CEM10285.1"/>
    </source>
</evidence>
<dbReference type="InParanoid" id="A0A0G4FBN2"/>
<gene>
    <name evidence="1" type="ORF">Vbra_14954</name>
</gene>
<protein>
    <submittedName>
        <fullName evidence="1">Uncharacterized protein</fullName>
    </submittedName>
</protein>